<proteinExistence type="predicted"/>
<dbReference type="GO" id="GO:0006355">
    <property type="term" value="P:regulation of DNA-templated transcription"/>
    <property type="evidence" value="ECO:0007669"/>
    <property type="project" value="InterPro"/>
</dbReference>
<feature type="domain" description="HTH luxR-type" evidence="4">
    <location>
        <begin position="774"/>
        <end position="835"/>
    </location>
</feature>
<organism evidence="5 6">
    <name type="scientific">Microbacterium album</name>
    <dbReference type="NCBI Taxonomy" id="2053191"/>
    <lineage>
        <taxon>Bacteria</taxon>
        <taxon>Bacillati</taxon>
        <taxon>Actinomycetota</taxon>
        <taxon>Actinomycetes</taxon>
        <taxon>Micrococcales</taxon>
        <taxon>Microbacteriaceae</taxon>
        <taxon>Microbacterium</taxon>
    </lineage>
</organism>
<sequence>MVDIRVMDDGSRLCERVAEEQLRELLADDPVALPRRVVVTGARGNGIRTLVTRGLASRLHPAAVLLPSDPAPLPSVPEEASTVIVPTSAALDALDPEAVARLHVVVACAPEDIPVWFRTTGALSVVSVSVLSFEELPGFLSARLGADVDLATAEQIGRAGGFVPAVVARLASELQLTGGIVRVGSRWQLSGPLDPALLTSHAHIELAGRSPAGAALLRRIALEQPVDLRRLDRGETEILHNLIADGLLHLREGRAEFRAPALAEAVRHTLPPHEVEASHLRVLAHPHPPAHVLQWALEHDRPVDDAMLLRAITALRAERDWRALTRLADAALPRTGDAVTRVELHLALSHAWWFRGNAEEAQAALAGVRGVLPSLHDAAYETALSRVAVAEAELAHYLAGDPDRAFALLAKAFEQASGDATRGELEAHRLLHLVQSGRHREFLAVYESDHSQALLSHAAASSRARVRVASCLALLGTGSPRAGFTRSLWIKAETTLRAFRDTSLRDELDATIFICALSSSGPAHSRAIVRRIDSPEQHDSPAPGSVGYELALASWSLAAGQAGRAYRLARGADATRDLGDPTGYAAMHTAVRAHAAALVGRTDEALRLLRALRSMASRGSAAVTGGVLAQTTSARYLVDPDTDAVTDELVATGRELIRDGLYGFAAEALHVGVRFGSREAAKLLLSVADSLDGAMHRAHVSHARAVADADPVALLDVAHRFVGLGLPGIAAEVLATIAGDPTAPERLRRSAKARGEELYRGLDLPGHRLLSPLRDGGAEPLTPRERQIRELIQAGLSNADIARRLHVSPRTVEGHITRLYRKVHSTRRPPQRRRV</sequence>
<protein>
    <recommendedName>
        <fullName evidence="4">HTH luxR-type domain-containing protein</fullName>
    </recommendedName>
</protein>
<dbReference type="InterPro" id="IPR000792">
    <property type="entry name" value="Tscrpt_reg_LuxR_C"/>
</dbReference>
<dbReference type="SMART" id="SM00421">
    <property type="entry name" value="HTH_LUXR"/>
    <property type="match status" value="1"/>
</dbReference>
<evidence type="ECO:0000313" key="6">
    <source>
        <dbReference type="Proteomes" id="UP000657592"/>
    </source>
</evidence>
<keyword evidence="3" id="KW-0804">Transcription</keyword>
<dbReference type="PANTHER" id="PTHR44688:SF16">
    <property type="entry name" value="DNA-BINDING TRANSCRIPTIONAL ACTIVATOR DEVR_DOSR"/>
    <property type="match status" value="1"/>
</dbReference>
<dbReference type="EMBL" id="BMJY01000003">
    <property type="protein sequence ID" value="GGH38765.1"/>
    <property type="molecule type" value="Genomic_DNA"/>
</dbReference>
<dbReference type="RefSeq" id="WP_188755129.1">
    <property type="nucleotide sequence ID" value="NZ_BMJY01000003.1"/>
</dbReference>
<dbReference type="GO" id="GO:0003677">
    <property type="term" value="F:DNA binding"/>
    <property type="evidence" value="ECO:0007669"/>
    <property type="project" value="UniProtKB-KW"/>
</dbReference>
<dbReference type="CDD" id="cd06170">
    <property type="entry name" value="LuxR_C_like"/>
    <property type="match status" value="1"/>
</dbReference>
<evidence type="ECO:0000313" key="5">
    <source>
        <dbReference type="EMBL" id="GGH38765.1"/>
    </source>
</evidence>
<reference evidence="5" key="1">
    <citation type="journal article" date="2014" name="Int. J. Syst. Evol. Microbiol.">
        <title>Complete genome sequence of Corynebacterium casei LMG S-19264T (=DSM 44701T), isolated from a smear-ripened cheese.</title>
        <authorList>
            <consortium name="US DOE Joint Genome Institute (JGI-PGF)"/>
            <person name="Walter F."/>
            <person name="Albersmeier A."/>
            <person name="Kalinowski J."/>
            <person name="Ruckert C."/>
        </authorList>
    </citation>
    <scope>NUCLEOTIDE SEQUENCE</scope>
    <source>
        <strain evidence="5">CGMCC 1.15794</strain>
    </source>
</reference>
<dbReference type="PROSITE" id="PS50043">
    <property type="entry name" value="HTH_LUXR_2"/>
    <property type="match status" value="1"/>
</dbReference>
<dbReference type="AlphaFoldDB" id="A0A917MLK7"/>
<gene>
    <name evidence="5" type="ORF">GCM10010921_09550</name>
</gene>
<dbReference type="Proteomes" id="UP000657592">
    <property type="component" value="Unassembled WGS sequence"/>
</dbReference>
<dbReference type="SUPFAM" id="SSF46894">
    <property type="entry name" value="C-terminal effector domain of the bipartite response regulators"/>
    <property type="match status" value="1"/>
</dbReference>
<dbReference type="Pfam" id="PF00196">
    <property type="entry name" value="GerE"/>
    <property type="match status" value="1"/>
</dbReference>
<evidence type="ECO:0000259" key="4">
    <source>
        <dbReference type="PROSITE" id="PS50043"/>
    </source>
</evidence>
<dbReference type="InterPro" id="IPR016032">
    <property type="entry name" value="Sig_transdc_resp-reg_C-effctor"/>
</dbReference>
<comment type="caution">
    <text evidence="5">The sequence shown here is derived from an EMBL/GenBank/DDBJ whole genome shotgun (WGS) entry which is preliminary data.</text>
</comment>
<keyword evidence="1" id="KW-0805">Transcription regulation</keyword>
<keyword evidence="6" id="KW-1185">Reference proteome</keyword>
<name>A0A917MLK7_9MICO</name>
<reference evidence="5" key="2">
    <citation type="submission" date="2020-09" db="EMBL/GenBank/DDBJ databases">
        <authorList>
            <person name="Sun Q."/>
            <person name="Zhou Y."/>
        </authorList>
    </citation>
    <scope>NUCLEOTIDE SEQUENCE</scope>
    <source>
        <strain evidence="5">CGMCC 1.15794</strain>
    </source>
</reference>
<dbReference type="PROSITE" id="PS00622">
    <property type="entry name" value="HTH_LUXR_1"/>
    <property type="match status" value="1"/>
</dbReference>
<evidence type="ECO:0000256" key="2">
    <source>
        <dbReference type="ARBA" id="ARBA00023125"/>
    </source>
</evidence>
<keyword evidence="2" id="KW-0238">DNA-binding</keyword>
<evidence type="ECO:0000256" key="1">
    <source>
        <dbReference type="ARBA" id="ARBA00023015"/>
    </source>
</evidence>
<dbReference type="Gene3D" id="1.10.10.10">
    <property type="entry name" value="Winged helix-like DNA-binding domain superfamily/Winged helix DNA-binding domain"/>
    <property type="match status" value="1"/>
</dbReference>
<dbReference type="InterPro" id="IPR036388">
    <property type="entry name" value="WH-like_DNA-bd_sf"/>
</dbReference>
<evidence type="ECO:0000256" key="3">
    <source>
        <dbReference type="ARBA" id="ARBA00023163"/>
    </source>
</evidence>
<accession>A0A917MLK7</accession>
<dbReference type="PANTHER" id="PTHR44688">
    <property type="entry name" value="DNA-BINDING TRANSCRIPTIONAL ACTIVATOR DEVR_DOSR"/>
    <property type="match status" value="1"/>
</dbReference>
<dbReference type="PRINTS" id="PR00038">
    <property type="entry name" value="HTHLUXR"/>
</dbReference>